<evidence type="ECO:0000313" key="2">
    <source>
        <dbReference type="Proteomes" id="UP000069205"/>
    </source>
</evidence>
<dbReference type="STRING" id="42253.NITMOv2_1517"/>
<dbReference type="Proteomes" id="UP000069205">
    <property type="component" value="Chromosome"/>
</dbReference>
<proteinExistence type="predicted"/>
<gene>
    <name evidence="1" type="ORF">NITMOv2_1517</name>
</gene>
<reference evidence="1 2" key="1">
    <citation type="journal article" date="2015" name="Proc. Natl. Acad. Sci. U.S.A.">
        <title>Expanded metabolic versatility of ubiquitous nitrite-oxidizing bacteria from the genus Nitrospira.</title>
        <authorList>
            <person name="Koch H."/>
            <person name="Lucker S."/>
            <person name="Albertsen M."/>
            <person name="Kitzinger K."/>
            <person name="Herbold C."/>
            <person name="Spieck E."/>
            <person name="Nielsen P.H."/>
            <person name="Wagner M."/>
            <person name="Daims H."/>
        </authorList>
    </citation>
    <scope>NUCLEOTIDE SEQUENCE [LARGE SCALE GENOMIC DNA]</scope>
    <source>
        <strain evidence="1 2">NSP M-1</strain>
    </source>
</reference>
<organism evidence="1 2">
    <name type="scientific">Nitrospira moscoviensis</name>
    <dbReference type="NCBI Taxonomy" id="42253"/>
    <lineage>
        <taxon>Bacteria</taxon>
        <taxon>Pseudomonadati</taxon>
        <taxon>Nitrospirota</taxon>
        <taxon>Nitrospiria</taxon>
        <taxon>Nitrospirales</taxon>
        <taxon>Nitrospiraceae</taxon>
        <taxon>Nitrospira</taxon>
    </lineage>
</organism>
<sequence length="25" mass="2927">MVFKRSGTRIDIARVLSKPDFQKAY</sequence>
<accession>A0A0K2GAH7</accession>
<dbReference type="AlphaFoldDB" id="A0A0K2GAH7"/>
<dbReference type="EMBL" id="CP011801">
    <property type="protein sequence ID" value="ALA57943.1"/>
    <property type="molecule type" value="Genomic_DNA"/>
</dbReference>
<protein>
    <submittedName>
        <fullName evidence="1">Uncharacterized protein</fullName>
    </submittedName>
</protein>
<name>A0A0K2GAH7_NITMO</name>
<keyword evidence="2" id="KW-1185">Reference proteome</keyword>
<dbReference type="KEGG" id="nmv:NITMOv2_1517"/>
<evidence type="ECO:0000313" key="1">
    <source>
        <dbReference type="EMBL" id="ALA57943.1"/>
    </source>
</evidence>